<gene>
    <name evidence="1" type="ORF">GCM10010328_66340</name>
</gene>
<sequence length="49" mass="5266">MYDCRTCEGEGAHPQCNGTGCVDCDPDTGNCPTCCGTGNDPKHWMRART</sequence>
<protein>
    <submittedName>
        <fullName evidence="1">Uncharacterized protein</fullName>
    </submittedName>
</protein>
<reference evidence="2" key="1">
    <citation type="journal article" date="2019" name="Int. J. Syst. Evol. Microbiol.">
        <title>The Global Catalogue of Microorganisms (GCM) 10K type strain sequencing project: providing services to taxonomists for standard genome sequencing and annotation.</title>
        <authorList>
            <consortium name="The Broad Institute Genomics Platform"/>
            <consortium name="The Broad Institute Genome Sequencing Center for Infectious Disease"/>
            <person name="Wu L."/>
            <person name="Ma J."/>
        </authorList>
    </citation>
    <scope>NUCLEOTIDE SEQUENCE [LARGE SCALE GENOMIC DNA]</scope>
    <source>
        <strain evidence="2">JCM 4602</strain>
    </source>
</reference>
<dbReference type="Proteomes" id="UP000624183">
    <property type="component" value="Unassembled WGS sequence"/>
</dbReference>
<accession>A0ABQ3CB78</accession>
<evidence type="ECO:0000313" key="1">
    <source>
        <dbReference type="EMBL" id="GGZ82571.1"/>
    </source>
</evidence>
<dbReference type="EMBL" id="BMUW01000027">
    <property type="protein sequence ID" value="GGZ82571.1"/>
    <property type="molecule type" value="Genomic_DNA"/>
</dbReference>
<keyword evidence="2" id="KW-1185">Reference proteome</keyword>
<organism evidence="1 2">
    <name type="scientific">Streptomyces rubiginosohelvolus</name>
    <dbReference type="NCBI Taxonomy" id="67362"/>
    <lineage>
        <taxon>Bacteria</taxon>
        <taxon>Bacillati</taxon>
        <taxon>Actinomycetota</taxon>
        <taxon>Actinomycetes</taxon>
        <taxon>Kitasatosporales</taxon>
        <taxon>Streptomycetaceae</taxon>
        <taxon>Streptomyces</taxon>
    </lineage>
</organism>
<evidence type="ECO:0000313" key="2">
    <source>
        <dbReference type="Proteomes" id="UP000624183"/>
    </source>
</evidence>
<proteinExistence type="predicted"/>
<name>A0ABQ3CB78_9ACTN</name>
<comment type="caution">
    <text evidence="1">The sequence shown here is derived from an EMBL/GenBank/DDBJ whole genome shotgun (WGS) entry which is preliminary data.</text>
</comment>